<dbReference type="CDD" id="cd08422">
    <property type="entry name" value="PBP2_CrgA_like"/>
    <property type="match status" value="1"/>
</dbReference>
<gene>
    <name evidence="6" type="ORF">SAMN04488118_11624</name>
</gene>
<dbReference type="InterPro" id="IPR058163">
    <property type="entry name" value="LysR-type_TF_proteobact-type"/>
</dbReference>
<accession>A0A1G5RH11</accession>
<dbReference type="AlphaFoldDB" id="A0A1G5RH11"/>
<dbReference type="GO" id="GO:0043565">
    <property type="term" value="F:sequence-specific DNA binding"/>
    <property type="evidence" value="ECO:0007669"/>
    <property type="project" value="TreeGrafter"/>
</dbReference>
<dbReference type="Gene3D" id="1.10.10.10">
    <property type="entry name" value="Winged helix-like DNA-binding domain superfamily/Winged helix DNA-binding domain"/>
    <property type="match status" value="1"/>
</dbReference>
<keyword evidence="3" id="KW-0238">DNA-binding</keyword>
<evidence type="ECO:0000256" key="2">
    <source>
        <dbReference type="ARBA" id="ARBA00023015"/>
    </source>
</evidence>
<dbReference type="PANTHER" id="PTHR30537:SF5">
    <property type="entry name" value="HTH-TYPE TRANSCRIPTIONAL ACTIVATOR TTDR-RELATED"/>
    <property type="match status" value="1"/>
</dbReference>
<sequence>MYSIGDLEAFTAVARFHGVSQAARALNIAPATVSHRISKLEHALRITLFYRTSRALTLTDEGRIFYERVEAILADLRQAEQEAGSGTTQLRGHLRVTMSPWILSRFIMPKLATLRQAHPDLTLEFLAVDRMVALAEEGQDCAIRVGQLADSALRAQKLCDNDRLICASPDFLNRHGVPKTFEHLADAPWVSLPWQQRIDVTDAGGRKRTIRLARNVEVSSSSALTDGAANGLGLAIKSRLAIKRELDEGVLVEVLPGRLHSPEAPVWFVYPAEVRTGRKLELFRNVSVEAFSAV</sequence>
<evidence type="ECO:0000259" key="5">
    <source>
        <dbReference type="PROSITE" id="PS50931"/>
    </source>
</evidence>
<proteinExistence type="inferred from homology"/>
<evidence type="ECO:0000313" key="7">
    <source>
        <dbReference type="Proteomes" id="UP000198767"/>
    </source>
</evidence>
<protein>
    <submittedName>
        <fullName evidence="6">Transcriptional regulator, LysR family</fullName>
    </submittedName>
</protein>
<organism evidence="6 7">
    <name type="scientific">Epibacterium ulvae</name>
    <dbReference type="NCBI Taxonomy" id="1156985"/>
    <lineage>
        <taxon>Bacteria</taxon>
        <taxon>Pseudomonadati</taxon>
        <taxon>Pseudomonadota</taxon>
        <taxon>Alphaproteobacteria</taxon>
        <taxon>Rhodobacterales</taxon>
        <taxon>Roseobacteraceae</taxon>
        <taxon>Epibacterium</taxon>
    </lineage>
</organism>
<dbReference type="Pfam" id="PF00126">
    <property type="entry name" value="HTH_1"/>
    <property type="match status" value="1"/>
</dbReference>
<name>A0A1G5RH11_9RHOB</name>
<keyword evidence="2" id="KW-0805">Transcription regulation</keyword>
<evidence type="ECO:0000256" key="3">
    <source>
        <dbReference type="ARBA" id="ARBA00023125"/>
    </source>
</evidence>
<dbReference type="Pfam" id="PF03466">
    <property type="entry name" value="LysR_substrate"/>
    <property type="match status" value="1"/>
</dbReference>
<dbReference type="Gene3D" id="3.40.190.290">
    <property type="match status" value="1"/>
</dbReference>
<comment type="similarity">
    <text evidence="1">Belongs to the LysR transcriptional regulatory family.</text>
</comment>
<dbReference type="RefSeq" id="WP_090221029.1">
    <property type="nucleotide sequence ID" value="NZ_CANLDO010000028.1"/>
</dbReference>
<dbReference type="PANTHER" id="PTHR30537">
    <property type="entry name" value="HTH-TYPE TRANSCRIPTIONAL REGULATOR"/>
    <property type="match status" value="1"/>
</dbReference>
<dbReference type="EMBL" id="FMWG01000016">
    <property type="protein sequence ID" value="SCZ73100.1"/>
    <property type="molecule type" value="Genomic_DNA"/>
</dbReference>
<keyword evidence="4" id="KW-0804">Transcription</keyword>
<dbReference type="PROSITE" id="PS50931">
    <property type="entry name" value="HTH_LYSR"/>
    <property type="match status" value="1"/>
</dbReference>
<dbReference type="FunFam" id="1.10.10.10:FF:000001">
    <property type="entry name" value="LysR family transcriptional regulator"/>
    <property type="match status" value="1"/>
</dbReference>
<reference evidence="6 7" key="1">
    <citation type="submission" date="2016-10" db="EMBL/GenBank/DDBJ databases">
        <authorList>
            <person name="de Groot N.N."/>
        </authorList>
    </citation>
    <scope>NUCLEOTIDE SEQUENCE [LARGE SCALE GENOMIC DNA]</scope>
    <source>
        <strain evidence="6 7">U95</strain>
    </source>
</reference>
<dbReference type="GO" id="GO:0003700">
    <property type="term" value="F:DNA-binding transcription factor activity"/>
    <property type="evidence" value="ECO:0007669"/>
    <property type="project" value="InterPro"/>
</dbReference>
<dbReference type="STRING" id="1156985.SAMN04488118_11624"/>
<evidence type="ECO:0000313" key="6">
    <source>
        <dbReference type="EMBL" id="SCZ73100.1"/>
    </source>
</evidence>
<dbReference type="InterPro" id="IPR036390">
    <property type="entry name" value="WH_DNA-bd_sf"/>
</dbReference>
<keyword evidence="7" id="KW-1185">Reference proteome</keyword>
<dbReference type="OrthoDB" id="9812435at2"/>
<dbReference type="InterPro" id="IPR000847">
    <property type="entry name" value="LysR_HTH_N"/>
</dbReference>
<dbReference type="SUPFAM" id="SSF53850">
    <property type="entry name" value="Periplasmic binding protein-like II"/>
    <property type="match status" value="1"/>
</dbReference>
<dbReference type="GO" id="GO:0006351">
    <property type="term" value="P:DNA-templated transcription"/>
    <property type="evidence" value="ECO:0007669"/>
    <property type="project" value="TreeGrafter"/>
</dbReference>
<dbReference type="InterPro" id="IPR036388">
    <property type="entry name" value="WH-like_DNA-bd_sf"/>
</dbReference>
<dbReference type="InterPro" id="IPR005119">
    <property type="entry name" value="LysR_subst-bd"/>
</dbReference>
<dbReference type="SUPFAM" id="SSF46785">
    <property type="entry name" value="Winged helix' DNA-binding domain"/>
    <property type="match status" value="1"/>
</dbReference>
<dbReference type="Proteomes" id="UP000198767">
    <property type="component" value="Unassembled WGS sequence"/>
</dbReference>
<feature type="domain" description="HTH lysR-type" evidence="5">
    <location>
        <begin position="1"/>
        <end position="59"/>
    </location>
</feature>
<evidence type="ECO:0000256" key="1">
    <source>
        <dbReference type="ARBA" id="ARBA00009437"/>
    </source>
</evidence>
<evidence type="ECO:0000256" key="4">
    <source>
        <dbReference type="ARBA" id="ARBA00023163"/>
    </source>
</evidence>